<reference evidence="3" key="1">
    <citation type="journal article" date="2019" name="Int. J. Syst. Evol. Microbiol.">
        <title>The Global Catalogue of Microorganisms (GCM) 10K type strain sequencing project: providing services to taxonomists for standard genome sequencing and annotation.</title>
        <authorList>
            <consortium name="The Broad Institute Genomics Platform"/>
            <consortium name="The Broad Institute Genome Sequencing Center for Infectious Disease"/>
            <person name="Wu L."/>
            <person name="Ma J."/>
        </authorList>
    </citation>
    <scope>NUCLEOTIDE SEQUENCE [LARGE SCALE GENOMIC DNA]</scope>
    <source>
        <strain evidence="3">CCTCC AB 2013263</strain>
    </source>
</reference>
<gene>
    <name evidence="2" type="primary">pilO</name>
    <name evidence="2" type="ORF">ACFOPQ_00825</name>
</gene>
<evidence type="ECO:0000313" key="3">
    <source>
        <dbReference type="Proteomes" id="UP001595748"/>
    </source>
</evidence>
<feature type="transmembrane region" description="Helical" evidence="1">
    <location>
        <begin position="12"/>
        <end position="30"/>
    </location>
</feature>
<organism evidence="2 3">
    <name type="scientific">Deinococcus antarcticus</name>
    <dbReference type="NCBI Taxonomy" id="1298767"/>
    <lineage>
        <taxon>Bacteria</taxon>
        <taxon>Thermotogati</taxon>
        <taxon>Deinococcota</taxon>
        <taxon>Deinococci</taxon>
        <taxon>Deinococcales</taxon>
        <taxon>Deinococcaceae</taxon>
        <taxon>Deinococcus</taxon>
    </lineage>
</organism>
<keyword evidence="1" id="KW-1133">Transmembrane helix</keyword>
<keyword evidence="3" id="KW-1185">Reference proteome</keyword>
<name>A0ABV8A473_9DEIO</name>
<comment type="caution">
    <text evidence="2">The sequence shown here is derived from an EMBL/GenBank/DDBJ whole genome shotgun (WGS) entry which is preliminary data.</text>
</comment>
<sequence>MATKLTPQTQFLIVAALCILALLAFFLYYYKPRQETLATMRDDLAAKQATAAQYRAAVATIPDLKVKVAQLEQDRAEFVRALPTTQQFGQIVAQLRANASASKSEITNLSFANGQATNLPAGVRPININLNVKGQYGQIFQLMRRLETQNRFTTVNTLDLQLPKADSFNPDLAGTLAMTVYTFDPNLATLPAGATAGTPANAAAPAAAPAAPAAPGGIR</sequence>
<dbReference type="InterPro" id="IPR014717">
    <property type="entry name" value="Transl_elong_EF1B/ribsomal_bS6"/>
</dbReference>
<keyword evidence="1" id="KW-0812">Transmembrane</keyword>
<dbReference type="PANTHER" id="PTHR39555">
    <property type="entry name" value="FIMBRIAL ASSEMBLY PROTEIN PILO-LIKE PROTEIN-RELATED"/>
    <property type="match status" value="1"/>
</dbReference>
<dbReference type="RefSeq" id="WP_380075480.1">
    <property type="nucleotide sequence ID" value="NZ_JBHRZF010000009.1"/>
</dbReference>
<accession>A0ABV8A473</accession>
<proteinExistence type="predicted"/>
<dbReference type="InterPro" id="IPR034756">
    <property type="entry name" value="T2SSM_b"/>
</dbReference>
<dbReference type="Gene3D" id="3.30.70.60">
    <property type="match status" value="1"/>
</dbReference>
<dbReference type="Pfam" id="PF10741">
    <property type="entry name" value="T2SSM_b"/>
    <property type="match status" value="1"/>
</dbReference>
<dbReference type="PANTHER" id="PTHR39555:SF1">
    <property type="entry name" value="TYPE IV PILUS INNER MEMBRANE COMPONENT PILO"/>
    <property type="match status" value="1"/>
</dbReference>
<protein>
    <submittedName>
        <fullName evidence="2">Type 4a pilus biogenesis protein PilO</fullName>
    </submittedName>
</protein>
<evidence type="ECO:0000256" key="1">
    <source>
        <dbReference type="SAM" id="Phobius"/>
    </source>
</evidence>
<evidence type="ECO:0000313" key="2">
    <source>
        <dbReference type="EMBL" id="MFC3859316.1"/>
    </source>
</evidence>
<dbReference type="EMBL" id="JBHRZF010000009">
    <property type="protein sequence ID" value="MFC3859316.1"/>
    <property type="molecule type" value="Genomic_DNA"/>
</dbReference>
<dbReference type="Proteomes" id="UP001595748">
    <property type="component" value="Unassembled WGS sequence"/>
</dbReference>
<keyword evidence="1" id="KW-0472">Membrane</keyword>